<dbReference type="Proteomes" id="UP000076584">
    <property type="component" value="Unassembled WGS sequence"/>
</dbReference>
<keyword evidence="1" id="KW-0732">Signal</keyword>
<gene>
    <name evidence="2" type="ORF">CI238_10415</name>
</gene>
<organism evidence="2 3">
    <name type="scientific">Colletotrichum incanum</name>
    <name type="common">Soybean anthracnose fungus</name>
    <dbReference type="NCBI Taxonomy" id="1573173"/>
    <lineage>
        <taxon>Eukaryota</taxon>
        <taxon>Fungi</taxon>
        <taxon>Dikarya</taxon>
        <taxon>Ascomycota</taxon>
        <taxon>Pezizomycotina</taxon>
        <taxon>Sordariomycetes</taxon>
        <taxon>Hypocreomycetidae</taxon>
        <taxon>Glomerellales</taxon>
        <taxon>Glomerellaceae</taxon>
        <taxon>Colletotrichum</taxon>
        <taxon>Colletotrichum spaethianum species complex</taxon>
    </lineage>
</organism>
<name>A0A162PKT2_COLIC</name>
<evidence type="ECO:0000256" key="1">
    <source>
        <dbReference type="SAM" id="SignalP"/>
    </source>
</evidence>
<feature type="signal peptide" evidence="1">
    <location>
        <begin position="1"/>
        <end position="20"/>
    </location>
</feature>
<protein>
    <submittedName>
        <fullName evidence="2">Uncharacterized protein</fullName>
    </submittedName>
</protein>
<comment type="caution">
    <text evidence="2">The sequence shown here is derived from an EMBL/GenBank/DDBJ whole genome shotgun (WGS) entry which is preliminary data.</text>
</comment>
<evidence type="ECO:0000313" key="2">
    <source>
        <dbReference type="EMBL" id="KZL87269.1"/>
    </source>
</evidence>
<proteinExistence type="predicted"/>
<dbReference type="EMBL" id="LFIW01000292">
    <property type="protein sequence ID" value="KZL87269.1"/>
    <property type="molecule type" value="Genomic_DNA"/>
</dbReference>
<evidence type="ECO:0000313" key="3">
    <source>
        <dbReference type="Proteomes" id="UP000076584"/>
    </source>
</evidence>
<accession>A0A162PKT2</accession>
<sequence>MQFSHILIAGLATTVSTVFAAHCRIGSSTRTDCCWGGNDGYASCHRQVKNKYFCEDDSANYCTNVKGPSGAMVSTTCDADCCNTLNGWGTGCPK</sequence>
<feature type="chain" id="PRO_5007838749" evidence="1">
    <location>
        <begin position="21"/>
        <end position="94"/>
    </location>
</feature>
<dbReference type="AlphaFoldDB" id="A0A162PKT2"/>
<keyword evidence="3" id="KW-1185">Reference proteome</keyword>
<reference evidence="2 3" key="1">
    <citation type="submission" date="2015-06" db="EMBL/GenBank/DDBJ databases">
        <title>Survival trade-offs in plant roots during colonization by closely related pathogenic and mutualistic fungi.</title>
        <authorList>
            <person name="Hacquard S."/>
            <person name="Kracher B."/>
            <person name="Hiruma K."/>
            <person name="Weinman A."/>
            <person name="Muench P."/>
            <person name="Garrido Oter R."/>
            <person name="Ver Loren van Themaat E."/>
            <person name="Dallerey J.-F."/>
            <person name="Damm U."/>
            <person name="Henrissat B."/>
            <person name="Lespinet O."/>
            <person name="Thon M."/>
            <person name="Kemen E."/>
            <person name="McHardy A.C."/>
            <person name="Schulze-Lefert P."/>
            <person name="O'Connell R.J."/>
        </authorList>
    </citation>
    <scope>NUCLEOTIDE SEQUENCE [LARGE SCALE GENOMIC DNA]</scope>
    <source>
        <strain evidence="2 3">MAFF 238704</strain>
    </source>
</reference>